<feature type="transmembrane region" description="Helical" evidence="6">
    <location>
        <begin position="650"/>
        <end position="668"/>
    </location>
</feature>
<dbReference type="GO" id="GO:0005886">
    <property type="term" value="C:plasma membrane"/>
    <property type="evidence" value="ECO:0007669"/>
    <property type="project" value="UniProtKB-SubCell"/>
</dbReference>
<evidence type="ECO:0000256" key="6">
    <source>
        <dbReference type="SAM" id="Phobius"/>
    </source>
</evidence>
<evidence type="ECO:0000256" key="1">
    <source>
        <dbReference type="ARBA" id="ARBA00004651"/>
    </source>
</evidence>
<proteinExistence type="predicted"/>
<evidence type="ECO:0000313" key="8">
    <source>
        <dbReference type="EMBL" id="SHF54242.1"/>
    </source>
</evidence>
<keyword evidence="3 6" id="KW-0812">Transmembrane</keyword>
<dbReference type="SUPFAM" id="SSF82866">
    <property type="entry name" value="Multidrug efflux transporter AcrB transmembrane domain"/>
    <property type="match status" value="2"/>
</dbReference>
<comment type="subcellular location">
    <subcellularLocation>
        <location evidence="1">Cell membrane</location>
        <topology evidence="1">Multi-pass membrane protein</topology>
    </subcellularLocation>
</comment>
<feature type="transmembrane region" description="Helical" evidence="6">
    <location>
        <begin position="388"/>
        <end position="408"/>
    </location>
</feature>
<keyword evidence="5 6" id="KW-0472">Membrane</keyword>
<feature type="transmembrane region" description="Helical" evidence="6">
    <location>
        <begin position="600"/>
        <end position="622"/>
    </location>
</feature>
<organism evidence="8 9">
    <name type="scientific">Streptoalloteichus hindustanus</name>
    <dbReference type="NCBI Taxonomy" id="2017"/>
    <lineage>
        <taxon>Bacteria</taxon>
        <taxon>Bacillati</taxon>
        <taxon>Actinomycetota</taxon>
        <taxon>Actinomycetes</taxon>
        <taxon>Pseudonocardiales</taxon>
        <taxon>Pseudonocardiaceae</taxon>
        <taxon>Streptoalloteichus</taxon>
    </lineage>
</organism>
<dbReference type="PANTHER" id="PTHR33406:SF13">
    <property type="entry name" value="MEMBRANE PROTEIN YDFJ"/>
    <property type="match status" value="1"/>
</dbReference>
<dbReference type="InterPro" id="IPR004869">
    <property type="entry name" value="MMPL_dom"/>
</dbReference>
<feature type="transmembrane region" description="Helical" evidence="6">
    <location>
        <begin position="333"/>
        <end position="355"/>
    </location>
</feature>
<dbReference type="RefSeq" id="WP_073482847.1">
    <property type="nucleotide sequence ID" value="NZ_FQVN01000004.1"/>
</dbReference>
<evidence type="ECO:0000259" key="7">
    <source>
        <dbReference type="Pfam" id="PF03176"/>
    </source>
</evidence>
<protein>
    <submittedName>
        <fullName evidence="8">Putative drug exporter of the RND superfamily</fullName>
    </submittedName>
</protein>
<dbReference type="Proteomes" id="UP000184501">
    <property type="component" value="Unassembled WGS sequence"/>
</dbReference>
<dbReference type="AlphaFoldDB" id="A0A1M5CIJ7"/>
<dbReference type="STRING" id="2017.SAMN05444320_10431"/>
<feature type="transmembrane region" description="Helical" evidence="6">
    <location>
        <begin position="301"/>
        <end position="327"/>
    </location>
</feature>
<dbReference type="Gene3D" id="1.20.1640.10">
    <property type="entry name" value="Multidrug efflux transporter AcrB transmembrane domain"/>
    <property type="match status" value="2"/>
</dbReference>
<evidence type="ECO:0000313" key="9">
    <source>
        <dbReference type="Proteomes" id="UP000184501"/>
    </source>
</evidence>
<feature type="transmembrane region" description="Helical" evidence="6">
    <location>
        <begin position="208"/>
        <end position="225"/>
    </location>
</feature>
<dbReference type="InterPro" id="IPR050545">
    <property type="entry name" value="Mycobact_MmpL"/>
</dbReference>
<dbReference type="Pfam" id="PF03176">
    <property type="entry name" value="MMPL"/>
    <property type="match status" value="2"/>
</dbReference>
<feature type="transmembrane region" description="Helical" evidence="6">
    <location>
        <begin position="567"/>
        <end position="588"/>
    </location>
</feature>
<sequence>MNDTTPDGTGGTGACSRPGRLFYRLGRASASRRGLVLAGWLAVVVLALGGLPHLLGSLGPPALSAEGSESARADALVAGAFPGWGQEQAVVVFRSATLTVDDPAYRQAVAMGLAALREQPGVGVVILDPPFLTAATRGRADRHVTLVFTGLLGDAPARNRQLALQQTALRQTTRDTSHGQVEASLVNLASIYAELHGIGLADLRRAELVALPVAALILLAAMGALRWAAAAMLFGAAAVTTVVGVLALATAVVTVDTLMLAAAVTLGWGLGLDYAILMIFRYRAERALGHDPEEAAARATATTGVTVALASLAVIICGACLFVVRAAVVRESAVTLIIVAALTGAAALTLLPALLPSVSGRAERPAGVRPDRDTRWARWARHLMRHPWRYALAAATVLSLSAAPALSLRLGLDIDRSVLATTPAGQSLLAMEREGVPTVISVLLPRQEGAAPPEVRPLLTALRAEPGVTSVAHLDNGRDTSWISVVPSMSADAPAGQDLVRRLRAHLLPAHLPPGQQVLVGGPVAQLTDFQQEITSKLWWLVGLALAGSGAYLVAAFRSLVLPAKALAMNVLAVGASYGLVTVAFQPADSAPDRPGVLNFFVPVITFVILFALSTDYEVFLVRRIQEHHRRHGDTTEAVAAGLHHTARPITAAALVMVVVFTGLLSAHRAEIRQIGFALAVAIAIDATVVRLVLVPALMQLFGRYNWWLPAPLVRLLDFGPVERKHPAPPDSGDGAYAR</sequence>
<feature type="transmembrane region" description="Helical" evidence="6">
    <location>
        <begin position="538"/>
        <end position="555"/>
    </location>
</feature>
<dbReference type="PANTHER" id="PTHR33406">
    <property type="entry name" value="MEMBRANE PROTEIN MJ1562-RELATED"/>
    <property type="match status" value="1"/>
</dbReference>
<dbReference type="OrthoDB" id="7051771at2"/>
<feature type="domain" description="Membrane transport protein MMPL" evidence="7">
    <location>
        <begin position="488"/>
        <end position="708"/>
    </location>
</feature>
<feature type="transmembrane region" description="Helical" evidence="6">
    <location>
        <begin position="674"/>
        <end position="694"/>
    </location>
</feature>
<feature type="transmembrane region" description="Helical" evidence="6">
    <location>
        <begin position="258"/>
        <end position="280"/>
    </location>
</feature>
<accession>A0A1M5CIJ7</accession>
<keyword evidence="9" id="KW-1185">Reference proteome</keyword>
<evidence type="ECO:0000256" key="3">
    <source>
        <dbReference type="ARBA" id="ARBA00022692"/>
    </source>
</evidence>
<keyword evidence="4 6" id="KW-1133">Transmembrane helix</keyword>
<evidence type="ECO:0000256" key="5">
    <source>
        <dbReference type="ARBA" id="ARBA00023136"/>
    </source>
</evidence>
<feature type="domain" description="Membrane transport protein MMPL" evidence="7">
    <location>
        <begin position="63"/>
        <end position="387"/>
    </location>
</feature>
<keyword evidence="2" id="KW-1003">Cell membrane</keyword>
<gene>
    <name evidence="8" type="ORF">SAMN05444320_10431</name>
</gene>
<evidence type="ECO:0000256" key="4">
    <source>
        <dbReference type="ARBA" id="ARBA00022989"/>
    </source>
</evidence>
<feature type="transmembrane region" description="Helical" evidence="6">
    <location>
        <begin position="34"/>
        <end position="55"/>
    </location>
</feature>
<reference evidence="8 9" key="1">
    <citation type="submission" date="2016-11" db="EMBL/GenBank/DDBJ databases">
        <authorList>
            <person name="Jaros S."/>
            <person name="Januszkiewicz K."/>
            <person name="Wedrychowicz H."/>
        </authorList>
    </citation>
    <scope>NUCLEOTIDE SEQUENCE [LARGE SCALE GENOMIC DNA]</scope>
    <source>
        <strain evidence="8 9">DSM 44523</strain>
    </source>
</reference>
<name>A0A1M5CIJ7_STRHI</name>
<evidence type="ECO:0000256" key="2">
    <source>
        <dbReference type="ARBA" id="ARBA00022475"/>
    </source>
</evidence>
<feature type="transmembrane region" description="Helical" evidence="6">
    <location>
        <begin position="232"/>
        <end position="252"/>
    </location>
</feature>
<dbReference type="EMBL" id="FQVN01000004">
    <property type="protein sequence ID" value="SHF54242.1"/>
    <property type="molecule type" value="Genomic_DNA"/>
</dbReference>